<organism evidence="9 10">
    <name type="scientific">Halocaridina rubra</name>
    <name type="common">Hawaiian red shrimp</name>
    <dbReference type="NCBI Taxonomy" id="373956"/>
    <lineage>
        <taxon>Eukaryota</taxon>
        <taxon>Metazoa</taxon>
        <taxon>Ecdysozoa</taxon>
        <taxon>Arthropoda</taxon>
        <taxon>Crustacea</taxon>
        <taxon>Multicrustacea</taxon>
        <taxon>Malacostraca</taxon>
        <taxon>Eumalacostraca</taxon>
        <taxon>Eucarida</taxon>
        <taxon>Decapoda</taxon>
        <taxon>Pleocyemata</taxon>
        <taxon>Caridea</taxon>
        <taxon>Atyoidea</taxon>
        <taxon>Atyidae</taxon>
        <taxon>Halocaridina</taxon>
    </lineage>
</organism>
<evidence type="ECO:0000256" key="2">
    <source>
        <dbReference type="ARBA" id="ARBA00022670"/>
    </source>
</evidence>
<dbReference type="SUPFAM" id="SSF52129">
    <property type="entry name" value="Caspase-like"/>
    <property type="match status" value="1"/>
</dbReference>
<reference evidence="9 10" key="1">
    <citation type="submission" date="2023-11" db="EMBL/GenBank/DDBJ databases">
        <title>Halocaridina rubra genome assembly.</title>
        <authorList>
            <person name="Smith C."/>
        </authorList>
    </citation>
    <scope>NUCLEOTIDE SEQUENCE [LARGE SCALE GENOMIC DNA]</scope>
    <source>
        <strain evidence="9">EP-1</strain>
        <tissue evidence="9">Whole</tissue>
    </source>
</reference>
<feature type="domain" description="Caspase family p10" evidence="7">
    <location>
        <begin position="588"/>
        <end position="668"/>
    </location>
</feature>
<evidence type="ECO:0000313" key="10">
    <source>
        <dbReference type="Proteomes" id="UP001381693"/>
    </source>
</evidence>
<dbReference type="GO" id="GO:0006915">
    <property type="term" value="P:apoptotic process"/>
    <property type="evidence" value="ECO:0007669"/>
    <property type="project" value="UniProtKB-KW"/>
</dbReference>
<dbReference type="GO" id="GO:0004197">
    <property type="term" value="F:cysteine-type endopeptidase activity"/>
    <property type="evidence" value="ECO:0007669"/>
    <property type="project" value="InterPro"/>
</dbReference>
<dbReference type="Gene3D" id="1.25.40.20">
    <property type="entry name" value="Ankyrin repeat-containing domain"/>
    <property type="match status" value="2"/>
</dbReference>
<dbReference type="SMART" id="SM00115">
    <property type="entry name" value="CASc"/>
    <property type="match status" value="1"/>
</dbReference>
<keyword evidence="2" id="KW-0645">Protease</keyword>
<proteinExistence type="inferred from homology"/>
<comment type="caution">
    <text evidence="9">The sequence shown here is derived from an EMBL/GenBank/DDBJ whole genome shotgun (WGS) entry which is preliminary data.</text>
</comment>
<dbReference type="Pfam" id="PF00656">
    <property type="entry name" value="Peptidase_C14"/>
    <property type="match status" value="1"/>
</dbReference>
<evidence type="ECO:0008006" key="11">
    <source>
        <dbReference type="Google" id="ProtNLM"/>
    </source>
</evidence>
<keyword evidence="4" id="KW-0378">Hydrolase</keyword>
<evidence type="ECO:0000313" key="9">
    <source>
        <dbReference type="EMBL" id="KAK7080475.1"/>
    </source>
</evidence>
<comment type="similarity">
    <text evidence="1 6">Belongs to the peptidase C14A family.</text>
</comment>
<dbReference type="InterPro" id="IPR015917">
    <property type="entry name" value="Pept_C14A"/>
</dbReference>
<gene>
    <name evidence="9" type="ORF">SK128_005728</name>
</gene>
<evidence type="ECO:0000259" key="7">
    <source>
        <dbReference type="PROSITE" id="PS50207"/>
    </source>
</evidence>
<keyword evidence="3" id="KW-0053">Apoptosis</keyword>
<accession>A0AAN8X9S1</accession>
<dbReference type="AlphaFoldDB" id="A0AAN8X9S1"/>
<dbReference type="PROSITE" id="PS50207">
    <property type="entry name" value="CASPASE_P10"/>
    <property type="match status" value="1"/>
</dbReference>
<feature type="domain" description="Caspase family p20" evidence="8">
    <location>
        <begin position="450"/>
        <end position="576"/>
    </location>
</feature>
<evidence type="ECO:0000256" key="1">
    <source>
        <dbReference type="ARBA" id="ARBA00010134"/>
    </source>
</evidence>
<dbReference type="Gene3D" id="3.40.50.1460">
    <property type="match status" value="1"/>
</dbReference>
<dbReference type="PANTHER" id="PTHR47901:SF8">
    <property type="entry name" value="CASPASE-3"/>
    <property type="match status" value="1"/>
</dbReference>
<dbReference type="Proteomes" id="UP001381693">
    <property type="component" value="Unassembled WGS sequence"/>
</dbReference>
<dbReference type="SUPFAM" id="SSF48403">
    <property type="entry name" value="Ankyrin repeat"/>
    <property type="match status" value="1"/>
</dbReference>
<dbReference type="InterPro" id="IPR002398">
    <property type="entry name" value="Pept_C14"/>
</dbReference>
<dbReference type="InterPro" id="IPR011600">
    <property type="entry name" value="Pept_C14_caspase"/>
</dbReference>
<evidence type="ECO:0000256" key="3">
    <source>
        <dbReference type="ARBA" id="ARBA00022703"/>
    </source>
</evidence>
<protein>
    <recommendedName>
        <fullName evidence="11">Caspase</fullName>
    </recommendedName>
</protein>
<dbReference type="InterPro" id="IPR029030">
    <property type="entry name" value="Caspase-like_dom_sf"/>
</dbReference>
<dbReference type="InterPro" id="IPR001309">
    <property type="entry name" value="Pept_C14_p20"/>
</dbReference>
<dbReference type="PRINTS" id="PR00376">
    <property type="entry name" value="IL1BCENZYME"/>
</dbReference>
<dbReference type="SMART" id="SM00248">
    <property type="entry name" value="ANK"/>
    <property type="match status" value="4"/>
</dbReference>
<sequence>MIFSVIGHRDINATTALGETLLHAACTGGQHSLVKSLLEFNDIHLNTKLSGGVTPLMLAARNGHLECVRQVLATNVQCKLDTAACNIDSETALSLAAKNNHWDVVKVIWDALPCKEEVILLKTLISAVKARQWEVFQNICGERILLNTNSWMKIFDEAVKTEDWKGVAVALRRCNNIFAVKETLAKVVHARKYDGLKKITGQCHFDDQVYDNVLDRLVAEQCWEGINILLSKHKFDTQSLLYTLSKSVKKEQWLGVEIFLTSISKRAKLNIELVETIIKSSQEEIKNRLITGNYDHDTLNGTLLVISCYGVSEQVINLLLDHFHDYDYEILDNVLIISVLRKLLTILSPLLNHHLHTFTYDVLCKALHLAKNLRHKDVEKMLSAAVDEHAKAICLSQSVHNEGRGIGQGSGVASPFTEQKRQAGPLQLTVRRIAQPVPVNSDTYDTTTDPRGIILILNYQKFQGRIDLQREGSQFDVINLMSLFGQMGYETQVHWDLTEDQTLSIIAAFREQERMRNAGCSVVFIMSHGIARQTFHTSDMQCVTVDKVKSMFLDGECPYLKGKPKLFFFNFCRGADEPQMTVQSDAVLEVPRDMLFIFSAPEGFRSYRHAERGTPFVLSLCQVLSENAHDHSLDDLLRKFKKTYSTTNYGTTPDIQDLNFAKKFYFNPRL</sequence>
<dbReference type="GO" id="GO:0006508">
    <property type="term" value="P:proteolysis"/>
    <property type="evidence" value="ECO:0007669"/>
    <property type="project" value="UniProtKB-KW"/>
</dbReference>
<name>A0AAN8X9S1_HALRR</name>
<keyword evidence="5" id="KW-0040">ANK repeat</keyword>
<dbReference type="EMBL" id="JAXCGZ010005906">
    <property type="protein sequence ID" value="KAK7080475.1"/>
    <property type="molecule type" value="Genomic_DNA"/>
</dbReference>
<evidence type="ECO:0000256" key="5">
    <source>
        <dbReference type="PROSITE-ProRule" id="PRU00023"/>
    </source>
</evidence>
<dbReference type="PROSITE" id="PS50208">
    <property type="entry name" value="CASPASE_P20"/>
    <property type="match status" value="1"/>
</dbReference>
<evidence type="ECO:0000256" key="4">
    <source>
        <dbReference type="ARBA" id="ARBA00022801"/>
    </source>
</evidence>
<evidence type="ECO:0000259" key="8">
    <source>
        <dbReference type="PROSITE" id="PS50208"/>
    </source>
</evidence>
<dbReference type="Pfam" id="PF12796">
    <property type="entry name" value="Ank_2"/>
    <property type="match status" value="1"/>
</dbReference>
<dbReference type="PANTHER" id="PTHR47901">
    <property type="entry name" value="CASPASE RECRUITMENT DOMAIN-CONTAINING PROTEIN 18"/>
    <property type="match status" value="1"/>
</dbReference>
<keyword evidence="10" id="KW-1185">Reference proteome</keyword>
<dbReference type="PROSITE" id="PS50088">
    <property type="entry name" value="ANK_REPEAT"/>
    <property type="match status" value="1"/>
</dbReference>
<dbReference type="InterPro" id="IPR002138">
    <property type="entry name" value="Pept_C14_p10"/>
</dbReference>
<dbReference type="InterPro" id="IPR002110">
    <property type="entry name" value="Ankyrin_rpt"/>
</dbReference>
<feature type="repeat" description="ANK" evidence="5">
    <location>
        <begin position="51"/>
        <end position="83"/>
    </location>
</feature>
<evidence type="ECO:0000256" key="6">
    <source>
        <dbReference type="RuleBase" id="RU003971"/>
    </source>
</evidence>
<dbReference type="InterPro" id="IPR036770">
    <property type="entry name" value="Ankyrin_rpt-contain_sf"/>
</dbReference>